<dbReference type="Pfam" id="PF21774">
    <property type="entry name" value="NagJ_C"/>
    <property type="match status" value="1"/>
</dbReference>
<dbReference type="SUPFAM" id="SSF49785">
    <property type="entry name" value="Galactose-binding domain-like"/>
    <property type="match status" value="1"/>
</dbReference>
<comment type="caution">
    <text evidence="9">The sequence shown here is derived from an EMBL/GenBank/DDBJ whole genome shotgun (WGS) entry which is preliminary data.</text>
</comment>
<feature type="domain" description="GH84" evidence="8">
    <location>
        <begin position="191"/>
        <end position="458"/>
    </location>
</feature>
<keyword evidence="4" id="KW-0175">Coiled coil</keyword>
<feature type="domain" description="F5/8 type C" evidence="6">
    <location>
        <begin position="754"/>
        <end position="914"/>
    </location>
</feature>
<dbReference type="PANTHER" id="PTHR13170:SF16">
    <property type="entry name" value="PROTEIN O-GLCNACASE"/>
    <property type="match status" value="1"/>
</dbReference>
<keyword evidence="10" id="KW-1185">Reference proteome</keyword>
<gene>
    <name evidence="9" type="ORF">HFM93_01265</name>
</gene>
<accession>A0ABX2GTQ3</accession>
<dbReference type="InterPro" id="IPR029018">
    <property type="entry name" value="Hex-like_dom2"/>
</dbReference>
<protein>
    <submittedName>
        <fullName evidence="9">Hyaluronidase</fullName>
    </submittedName>
</protein>
<dbReference type="InterPro" id="IPR015882">
    <property type="entry name" value="HEX_bac_N"/>
</dbReference>
<dbReference type="Pfam" id="PF07555">
    <property type="entry name" value="NAGidase"/>
    <property type="match status" value="1"/>
</dbReference>
<dbReference type="Gene3D" id="2.60.120.260">
    <property type="entry name" value="Galactose-binding domain-like"/>
    <property type="match status" value="3"/>
</dbReference>
<feature type="chain" id="PRO_5045814701" evidence="5">
    <location>
        <begin position="29"/>
        <end position="1376"/>
    </location>
</feature>
<dbReference type="Pfam" id="PF00754">
    <property type="entry name" value="F5_F8_type_C"/>
    <property type="match status" value="1"/>
</dbReference>
<sequence>MKKKWNRTLKAGTAVVLAVSMVSGGPVAGLAVTASAQEEVKEDVTADIYPKPQKVEYASKEGMKFDGEVDLVVRGDQDEATVTKIKEVLDEEQIPYQESDEVSKDKAAILITTEKEDQEALGVADDAALQEEQGYVLQSENDENKKGQVTIVASDEDGAYYGVLTLEQILDQKAEDGAFAEAEISDYPSIKLRGFVEGFYGFPWSFEERLSMIKESSEYKVNTYIYAPKDDPYHKDQWRTLYPEDKAEEIRKLVEESKKDNVSFCWSAHPGSGFNYNNDNDFNALIAKFEQLYSLGVRQFGISYDDLSGYVSGTQHATIINRVNQEFVKKKGDVKPLIVVATRYCNSWGSSMQTYFKPFMETLDEDVVVMWTGADTMSAITKDSYEWPKQQTGVNRDLAAWWNYPVNDYCEGNLMMAPLEILDNDVDNLSGFFLNPMCQAEASKVAIFSGADYAWNVTGFEYMDSWKRAIKELVPEAQESFERFADNLSFIKEGSTFAFDESRYLTDKLEALTEALKTGKNIRAAAQALRAEFETMKADAEVLKQIENKGLLEEIEVSLSAYDAVADAGIAAMDGFIGACDGDVEKTLESIDVMNAKLDESETYKIAYMTRYGATDYKVAKVGEKRLKPMIRDAASQIQSVLAQTVNPEVKCRVFTEKKNLSDYNVTFKGGNYSVETAEAVLKAGDYIAFNLPKVRKVSEISLTSEQADSLQLQYSLNGIDWVDAQTEVQDGVLKSTEAVTAAYVRVKNRTEEAVKVQVSDFMAAIVYSIGTAEAATDLGTYGSYRISNAVDGNMRTKFYSSSGTSVGSYVRVDLKKSIPLYDLKICYAPNPKGLQEGVDGFKATKVEVSTDAVTWKQIGDIIPYTDYTLETLEGQSVASVSYNAEGEMARYIRFSATESYENWIQVYEVLYNKSVSNIGDDSVDLVDASFDVQGAENLYDGDLQTAAEASGITAGDTLTFPMTAITNVKDLTIVQDKDTICSAAVSVKDVDGNWTEVGKLDKQVNSFKVDSRISEVKLTFDGSADSMKISEIFVKEKQSATRTGLETLFNTWIGQDLSEYTKESADVLTEALKAAKEVLDSREDVSDEVFWNATQSLIDAIKGLEYGVQKTHLKVMIEQAEELLAKENDYEEADVNEVKAALKAAKEVYDNEDAGQDAVDDAMSTLLLAIQKISKKADVESLESLIEVAKKLTEKENYTEASKDKLKEAIEKAEAVLDDQNRDADAVAKAYDEIIDAVAGLQLKANKAALRAMIAKAEEVLGSKDAYVAETLEGLEEVFDAAKAVDDNAEAIQSEVNAAVKELTAKLAELRLKGDVNGDGYITSGDAADVLNAAAELTDLSAADQAAADVNGDGNADTSDAVLILQYAAEKIKAF</sequence>
<dbReference type="SUPFAM" id="SSF63446">
    <property type="entry name" value="Type I dockerin domain"/>
    <property type="match status" value="1"/>
</dbReference>
<dbReference type="InterPro" id="IPR016134">
    <property type="entry name" value="Dockerin_dom"/>
</dbReference>
<dbReference type="SUPFAM" id="SSF51445">
    <property type="entry name" value="(Trans)glycosidases"/>
    <property type="match status" value="1"/>
</dbReference>
<dbReference type="PROSITE" id="PS50022">
    <property type="entry name" value="FA58C_3"/>
    <property type="match status" value="1"/>
</dbReference>
<evidence type="ECO:0000259" key="6">
    <source>
        <dbReference type="PROSITE" id="PS50022"/>
    </source>
</evidence>
<reference evidence="9 10" key="1">
    <citation type="journal article" date="2020" name="Cell Host Microbe">
        <title>Functional and Genomic Variation between Human-Derived Isolates of Lachnospiraceae Reveals Inter- and Intra-Species Diversity.</title>
        <authorList>
            <person name="Sorbara M.T."/>
            <person name="Littmann E.R."/>
            <person name="Fontana E."/>
            <person name="Moody T.U."/>
            <person name="Kohout C.E."/>
            <person name="Gjonbalaj M."/>
            <person name="Eaton V."/>
            <person name="Seok R."/>
            <person name="Leiner I.M."/>
            <person name="Pamer E.G."/>
        </authorList>
    </citation>
    <scope>NUCLEOTIDE SEQUENCE [LARGE SCALE GENOMIC DNA]</scope>
    <source>
        <strain evidence="9 10">MSK.14.16</strain>
    </source>
</reference>
<dbReference type="PROSITE" id="PS51766">
    <property type="entry name" value="DOCKERIN"/>
    <property type="match status" value="1"/>
</dbReference>
<dbReference type="Pfam" id="PF00404">
    <property type="entry name" value="Dockerin_1"/>
    <property type="match status" value="1"/>
</dbReference>
<comment type="similarity">
    <text evidence="3">Belongs to the glycosyl hydrolase 84 family.</text>
</comment>
<dbReference type="InterPro" id="IPR000421">
    <property type="entry name" value="FA58C"/>
</dbReference>
<name>A0ABX2GTQ3_9FIRM</name>
<dbReference type="InterPro" id="IPR002105">
    <property type="entry name" value="Dockerin_1_rpt"/>
</dbReference>
<dbReference type="RefSeq" id="WP_173865549.1">
    <property type="nucleotide sequence ID" value="NZ_JAAWUU010000002.1"/>
</dbReference>
<dbReference type="InterPro" id="IPR036439">
    <property type="entry name" value="Dockerin_dom_sf"/>
</dbReference>
<dbReference type="Gene3D" id="1.20.1270.90">
    <property type="entry name" value="AF1782-like"/>
    <property type="match status" value="4"/>
</dbReference>
<feature type="domain" description="Dockerin" evidence="7">
    <location>
        <begin position="1310"/>
        <end position="1376"/>
    </location>
</feature>
<dbReference type="InterPro" id="IPR008979">
    <property type="entry name" value="Galactose-bd-like_sf"/>
</dbReference>
<dbReference type="InterPro" id="IPR049019">
    <property type="entry name" value="NagJ-like_helical"/>
</dbReference>
<dbReference type="InterPro" id="IPR017853">
    <property type="entry name" value="GH"/>
</dbReference>
<dbReference type="PANTHER" id="PTHR13170">
    <property type="entry name" value="O-GLCNACASE"/>
    <property type="match status" value="1"/>
</dbReference>
<evidence type="ECO:0000256" key="4">
    <source>
        <dbReference type="SAM" id="Coils"/>
    </source>
</evidence>
<dbReference type="Gene3D" id="1.20.58.460">
    <property type="entry name" value="Hyaluronidase post-catalytic domain-like"/>
    <property type="match status" value="1"/>
</dbReference>
<evidence type="ECO:0000313" key="9">
    <source>
        <dbReference type="EMBL" id="NSG28921.1"/>
    </source>
</evidence>
<organism evidence="9 10">
    <name type="scientific">Faecalicatena fissicatena</name>
    <dbReference type="NCBI Taxonomy" id="290055"/>
    <lineage>
        <taxon>Bacteria</taxon>
        <taxon>Bacillati</taxon>
        <taxon>Bacillota</taxon>
        <taxon>Clostridia</taxon>
        <taxon>Lachnospirales</taxon>
        <taxon>Lachnospiraceae</taxon>
        <taxon>Faecalicatena</taxon>
    </lineage>
</organism>
<evidence type="ECO:0000256" key="5">
    <source>
        <dbReference type="SAM" id="SignalP"/>
    </source>
</evidence>
<evidence type="ECO:0000313" key="10">
    <source>
        <dbReference type="Proteomes" id="UP000821846"/>
    </source>
</evidence>
<feature type="coiled-coil region" evidence="4">
    <location>
        <begin position="1204"/>
        <end position="1231"/>
    </location>
</feature>
<feature type="signal peptide" evidence="5">
    <location>
        <begin position="1"/>
        <end position="28"/>
    </location>
</feature>
<evidence type="ECO:0000256" key="2">
    <source>
        <dbReference type="ARBA" id="ARBA00023295"/>
    </source>
</evidence>
<evidence type="ECO:0000259" key="7">
    <source>
        <dbReference type="PROSITE" id="PS51766"/>
    </source>
</evidence>
<keyword evidence="2 3" id="KW-0326">Glycosidase</keyword>
<dbReference type="EMBL" id="JAAWUZ010000002">
    <property type="protein sequence ID" value="NSG28921.1"/>
    <property type="molecule type" value="Genomic_DNA"/>
</dbReference>
<evidence type="ECO:0000259" key="8">
    <source>
        <dbReference type="PROSITE" id="PS52009"/>
    </source>
</evidence>
<dbReference type="InterPro" id="IPR051822">
    <property type="entry name" value="Glycosyl_Hydrolase_84"/>
</dbReference>
<keyword evidence="1 3" id="KW-0378">Hydrolase</keyword>
<dbReference type="Gene3D" id="3.20.20.80">
    <property type="entry name" value="Glycosidases"/>
    <property type="match status" value="1"/>
</dbReference>
<keyword evidence="5" id="KW-0732">Signal</keyword>
<dbReference type="Proteomes" id="UP000821846">
    <property type="component" value="Unassembled WGS sequence"/>
</dbReference>
<feature type="active site" description="Proton donor" evidence="3">
    <location>
        <position position="306"/>
    </location>
</feature>
<dbReference type="SUPFAM" id="SSF140657">
    <property type="entry name" value="Hyaluronidase post-catalytic domain-like"/>
    <property type="match status" value="1"/>
</dbReference>
<evidence type="ECO:0000256" key="1">
    <source>
        <dbReference type="ARBA" id="ARBA00022801"/>
    </source>
</evidence>
<dbReference type="InterPro" id="IPR011496">
    <property type="entry name" value="O-GlcNAcase_cat"/>
</dbReference>
<evidence type="ECO:0000256" key="3">
    <source>
        <dbReference type="PROSITE-ProRule" id="PRU01353"/>
    </source>
</evidence>
<dbReference type="SUPFAM" id="SSF55545">
    <property type="entry name" value="beta-N-acetylhexosaminidase-like domain"/>
    <property type="match status" value="1"/>
</dbReference>
<dbReference type="Gene3D" id="1.10.1330.10">
    <property type="entry name" value="Dockerin domain"/>
    <property type="match status" value="1"/>
</dbReference>
<dbReference type="Gene3D" id="3.30.379.10">
    <property type="entry name" value="Chitobiase/beta-hexosaminidase domain 2-like"/>
    <property type="match status" value="1"/>
</dbReference>
<dbReference type="PROSITE" id="PS52009">
    <property type="entry name" value="GH84"/>
    <property type="match status" value="1"/>
</dbReference>
<dbReference type="Pfam" id="PF02838">
    <property type="entry name" value="Glyco_hydro_20b"/>
    <property type="match status" value="1"/>
</dbReference>
<proteinExistence type="inferred from homology"/>
<dbReference type="Pfam" id="PF07554">
    <property type="entry name" value="FIVAR"/>
    <property type="match status" value="4"/>
</dbReference>
<dbReference type="CDD" id="cd14256">
    <property type="entry name" value="Dockerin_I"/>
    <property type="match status" value="1"/>
</dbReference>